<keyword evidence="1" id="KW-0472">Membrane</keyword>
<keyword evidence="1" id="KW-1133">Transmembrane helix</keyword>
<accession>A0A1E5QPQ3</accession>
<dbReference type="Pfam" id="PF09851">
    <property type="entry name" value="SHOCT"/>
    <property type="match status" value="1"/>
</dbReference>
<organism evidence="3">
    <name type="scientific">Desertifilum tharense IPPAS B-1220</name>
    <dbReference type="NCBI Taxonomy" id="1781255"/>
    <lineage>
        <taxon>Bacteria</taxon>
        <taxon>Bacillati</taxon>
        <taxon>Cyanobacteriota</taxon>
        <taxon>Cyanophyceae</taxon>
        <taxon>Desertifilales</taxon>
        <taxon>Desertifilaceae</taxon>
        <taxon>Desertifilum</taxon>
    </lineage>
</organism>
<dbReference type="RefSeq" id="WP_069965779.1">
    <property type="nucleotide sequence ID" value="NZ_CM124774.1"/>
</dbReference>
<gene>
    <name evidence="3" type="ORF">BH720_03535</name>
</gene>
<feature type="transmembrane region" description="Helical" evidence="1">
    <location>
        <begin position="161"/>
        <end position="180"/>
    </location>
</feature>
<name>A0A1E5QPQ3_9CYAN</name>
<evidence type="ECO:0000259" key="2">
    <source>
        <dbReference type="Pfam" id="PF09851"/>
    </source>
</evidence>
<dbReference type="EMBL" id="MJGC01000035">
    <property type="protein sequence ID" value="OEJ76640.1"/>
    <property type="molecule type" value="Genomic_DNA"/>
</dbReference>
<keyword evidence="1" id="KW-0812">Transmembrane</keyword>
<sequence>MSQTNLFELAQQGDVTAISRLMNRSLKPQGVVAKVTLKNGCLYVLVESEAIPNQSTLTEWIHDGIKNLGLSSIEKLKIYGRQTGYTSNAWVQEFSIIVASDPVISNAVAPQNHPYSSDAGKIEQPNSLPTSVYQKSPVPLNTVSVKTTKPEPMSVPVGKLLLLYLLGIGGIIFAISNLSLLDDPTIIWFIVIFIVACLIFISTPQGQEFIVKNSQKTLEQQAEDQASRLAASQRQVQFDKLQKKGLIEQNEKLVFSQIATYKGGVKGYPQASSTTGWAFIAENHFIFLDNSLSFNLPYNRVIEAKLDYFELGGVRGMLALGEVGRQLQQTKNILEITYLDNENVERNSRFQIHGALTIPGEAQKAMEFINYLLEYKHKFYQKTQSQTSEPMVKLEKLKELRNRGLITEDEFNHKRNQILEQL</sequence>
<feature type="transmembrane region" description="Helical" evidence="1">
    <location>
        <begin position="186"/>
        <end position="203"/>
    </location>
</feature>
<dbReference type="OrthoDB" id="465609at2"/>
<reference evidence="3" key="1">
    <citation type="submission" date="2016-09" db="EMBL/GenBank/DDBJ databases">
        <title>Draft genome of thermotolerant cyanobacterium Desertifilum sp. strain IPPAS B-1220.</title>
        <authorList>
            <person name="Sinetova M.A."/>
            <person name="Bolakhan K."/>
            <person name="Zayadan B.K."/>
            <person name="Mironov K.S."/>
            <person name="Ustinova V."/>
            <person name="Kupriyanova E.V."/>
            <person name="Sidorov R.A."/>
            <person name="Skrypnik A.N."/>
            <person name="Gogoleva N.E."/>
            <person name="Gogolev Y.V."/>
            <person name="Los D.A."/>
        </authorList>
    </citation>
    <scope>NUCLEOTIDE SEQUENCE [LARGE SCALE GENOMIC DNA]</scope>
    <source>
        <strain evidence="3">IPPAS B-1220</strain>
    </source>
</reference>
<feature type="domain" description="SHOCT" evidence="2">
    <location>
        <begin position="393"/>
        <end position="419"/>
    </location>
</feature>
<evidence type="ECO:0000313" key="3">
    <source>
        <dbReference type="EMBL" id="OEJ76640.1"/>
    </source>
</evidence>
<dbReference type="AlphaFoldDB" id="A0A1E5QPQ3"/>
<dbReference type="InterPro" id="IPR018649">
    <property type="entry name" value="SHOCT"/>
</dbReference>
<proteinExistence type="predicted"/>
<comment type="caution">
    <text evidence="3">The sequence shown here is derived from an EMBL/GenBank/DDBJ whole genome shotgun (WGS) entry which is preliminary data.</text>
</comment>
<evidence type="ECO:0000256" key="1">
    <source>
        <dbReference type="SAM" id="Phobius"/>
    </source>
</evidence>
<dbReference type="STRING" id="1781255.BH720_03535"/>
<protein>
    <recommendedName>
        <fullName evidence="2">SHOCT domain-containing protein</fullName>
    </recommendedName>
</protein>